<dbReference type="GO" id="GO:0051782">
    <property type="term" value="P:negative regulation of cell division"/>
    <property type="evidence" value="ECO:0007669"/>
    <property type="project" value="TreeGrafter"/>
</dbReference>
<dbReference type="GO" id="GO:0005524">
    <property type="term" value="F:ATP binding"/>
    <property type="evidence" value="ECO:0007669"/>
    <property type="project" value="UniProtKB-KW"/>
</dbReference>
<feature type="domain" description="AAA" evidence="3">
    <location>
        <begin position="149"/>
        <end position="309"/>
    </location>
</feature>
<sequence>MTESPMRDDMIPPVPRITMQAFCDTAEFAAALEAASADRRMAKAHVRVQTGGAPAAVAAYSQAPTPNVVLLETRLTSLPDFLGQLDALSEVCDAGTKVVVVGHVNDVVFYRELIRRGVSEYLIAPVEPIDLVRAISGLYAAPGAPPVGRTVAVVGAKGGVGASTVAHNLGWSLSRKLALATVIVDLDIAFGTAGLDFNQDPPQGIADAIFAPDRLDSNVVERLLSKCSDKLSLLTAPAVLDRTCDLTETAFDQLIDILRASTPAIVLDVPHVWTAWSRRVLVSSDDVVVVAGPELASLRNAKNLVDLLRQNRPNDKPPRVVINQASVAKRPEIATADFAKAIGVDLSATLPFDAQLFGTAANNGQMVAEIQPGSKAAEAFDALAQDIAGRPAERRARGGLLDPILSKLVRRKAS</sequence>
<keyword evidence="2" id="KW-0067">ATP-binding</keyword>
<dbReference type="GO" id="GO:0005829">
    <property type="term" value="C:cytosol"/>
    <property type="evidence" value="ECO:0007669"/>
    <property type="project" value="TreeGrafter"/>
</dbReference>
<dbReference type="InterPro" id="IPR025669">
    <property type="entry name" value="AAA_dom"/>
</dbReference>
<gene>
    <name evidence="4" type="primary">ctpF</name>
    <name evidence="4" type="ORF">GCM10011322_19480</name>
</gene>
<dbReference type="EMBL" id="BMMF01000005">
    <property type="protein sequence ID" value="GGK32850.1"/>
    <property type="molecule type" value="Genomic_DNA"/>
</dbReference>
<protein>
    <submittedName>
        <fullName evidence="4">Pilus assembly protein</fullName>
    </submittedName>
</protein>
<dbReference type="Proteomes" id="UP000600449">
    <property type="component" value="Unassembled WGS sequence"/>
</dbReference>
<reference evidence="4 5" key="1">
    <citation type="journal article" date="2014" name="Int. J. Syst. Evol. Microbiol.">
        <title>Complete genome sequence of Corynebacterium casei LMG S-19264T (=DSM 44701T), isolated from a smear-ripened cheese.</title>
        <authorList>
            <consortium name="US DOE Joint Genome Institute (JGI-PGF)"/>
            <person name="Walter F."/>
            <person name="Albersmeier A."/>
            <person name="Kalinowski J."/>
            <person name="Ruckert C."/>
        </authorList>
    </citation>
    <scope>NUCLEOTIDE SEQUENCE [LARGE SCALE GENOMIC DNA]</scope>
    <source>
        <strain evidence="4 5">CGMCC 1.9161</strain>
    </source>
</reference>
<dbReference type="InterPro" id="IPR027417">
    <property type="entry name" value="P-loop_NTPase"/>
</dbReference>
<evidence type="ECO:0000256" key="2">
    <source>
        <dbReference type="ARBA" id="ARBA00022840"/>
    </source>
</evidence>
<evidence type="ECO:0000259" key="3">
    <source>
        <dbReference type="Pfam" id="PF13614"/>
    </source>
</evidence>
<dbReference type="Gene3D" id="3.40.50.2300">
    <property type="match status" value="1"/>
</dbReference>
<evidence type="ECO:0000313" key="5">
    <source>
        <dbReference type="Proteomes" id="UP000600449"/>
    </source>
</evidence>
<dbReference type="PANTHER" id="PTHR43384:SF6">
    <property type="entry name" value="SEPTUM SITE-DETERMINING PROTEIN MIND HOMOLOG, CHLOROPLASTIC"/>
    <property type="match status" value="1"/>
</dbReference>
<name>A0A917Q7B7_9HYPH</name>
<dbReference type="GO" id="GO:0016887">
    <property type="term" value="F:ATP hydrolysis activity"/>
    <property type="evidence" value="ECO:0007669"/>
    <property type="project" value="TreeGrafter"/>
</dbReference>
<evidence type="ECO:0000313" key="4">
    <source>
        <dbReference type="EMBL" id="GGK32850.1"/>
    </source>
</evidence>
<evidence type="ECO:0000256" key="1">
    <source>
        <dbReference type="ARBA" id="ARBA00022741"/>
    </source>
</evidence>
<keyword evidence="5" id="KW-1185">Reference proteome</keyword>
<dbReference type="InterPro" id="IPR050625">
    <property type="entry name" value="ParA/MinD_ATPase"/>
</dbReference>
<organism evidence="4 5">
    <name type="scientific">Salinarimonas ramus</name>
    <dbReference type="NCBI Taxonomy" id="690164"/>
    <lineage>
        <taxon>Bacteria</taxon>
        <taxon>Pseudomonadati</taxon>
        <taxon>Pseudomonadota</taxon>
        <taxon>Alphaproteobacteria</taxon>
        <taxon>Hyphomicrobiales</taxon>
        <taxon>Salinarimonadaceae</taxon>
        <taxon>Salinarimonas</taxon>
    </lineage>
</organism>
<dbReference type="AlphaFoldDB" id="A0A917Q7B7"/>
<dbReference type="Gene3D" id="3.40.50.300">
    <property type="entry name" value="P-loop containing nucleotide triphosphate hydrolases"/>
    <property type="match status" value="1"/>
</dbReference>
<comment type="caution">
    <text evidence="4">The sequence shown here is derived from an EMBL/GenBank/DDBJ whole genome shotgun (WGS) entry which is preliminary data.</text>
</comment>
<dbReference type="SUPFAM" id="SSF52540">
    <property type="entry name" value="P-loop containing nucleoside triphosphate hydrolases"/>
    <property type="match status" value="1"/>
</dbReference>
<dbReference type="GO" id="GO:0009898">
    <property type="term" value="C:cytoplasmic side of plasma membrane"/>
    <property type="evidence" value="ECO:0007669"/>
    <property type="project" value="TreeGrafter"/>
</dbReference>
<dbReference type="Pfam" id="PF13614">
    <property type="entry name" value="AAA_31"/>
    <property type="match status" value="1"/>
</dbReference>
<dbReference type="RefSeq" id="WP_188912193.1">
    <property type="nucleotide sequence ID" value="NZ_BMMF01000005.1"/>
</dbReference>
<accession>A0A917Q7B7</accession>
<dbReference type="PANTHER" id="PTHR43384">
    <property type="entry name" value="SEPTUM SITE-DETERMINING PROTEIN MIND HOMOLOG, CHLOROPLASTIC-RELATED"/>
    <property type="match status" value="1"/>
</dbReference>
<keyword evidence="1" id="KW-0547">Nucleotide-binding</keyword>
<proteinExistence type="predicted"/>